<organism evidence="1 2">
    <name type="scientific">Cichorium intybus</name>
    <name type="common">Chicory</name>
    <dbReference type="NCBI Taxonomy" id="13427"/>
    <lineage>
        <taxon>Eukaryota</taxon>
        <taxon>Viridiplantae</taxon>
        <taxon>Streptophyta</taxon>
        <taxon>Embryophyta</taxon>
        <taxon>Tracheophyta</taxon>
        <taxon>Spermatophyta</taxon>
        <taxon>Magnoliopsida</taxon>
        <taxon>eudicotyledons</taxon>
        <taxon>Gunneridae</taxon>
        <taxon>Pentapetalae</taxon>
        <taxon>asterids</taxon>
        <taxon>campanulids</taxon>
        <taxon>Asterales</taxon>
        <taxon>Asteraceae</taxon>
        <taxon>Cichorioideae</taxon>
        <taxon>Cichorieae</taxon>
        <taxon>Cichoriinae</taxon>
        <taxon>Cichorium</taxon>
    </lineage>
</organism>
<comment type="caution">
    <text evidence="1">The sequence shown here is derived from an EMBL/GenBank/DDBJ whole genome shotgun (WGS) entry which is preliminary data.</text>
</comment>
<evidence type="ECO:0000313" key="2">
    <source>
        <dbReference type="Proteomes" id="UP001055811"/>
    </source>
</evidence>
<proteinExistence type="predicted"/>
<dbReference type="EMBL" id="CM042011">
    <property type="protein sequence ID" value="KAI3768259.1"/>
    <property type="molecule type" value="Genomic_DNA"/>
</dbReference>
<protein>
    <submittedName>
        <fullName evidence="1">Uncharacterized protein</fullName>
    </submittedName>
</protein>
<sequence>MSWTSEVKTVGPLSNAIKATFTNFTPPPRPSNLPISSLPAPTEETLFPSPVFSNLLITPTNLLKNLESLFLD</sequence>
<evidence type="ECO:0000313" key="1">
    <source>
        <dbReference type="EMBL" id="KAI3768259.1"/>
    </source>
</evidence>
<keyword evidence="2" id="KW-1185">Reference proteome</keyword>
<accession>A0ACB9FAW7</accession>
<name>A0ACB9FAW7_CICIN</name>
<gene>
    <name evidence="1" type="ORF">L2E82_18795</name>
</gene>
<reference evidence="2" key="1">
    <citation type="journal article" date="2022" name="Mol. Ecol. Resour.">
        <title>The genomes of chicory, endive, great burdock and yacon provide insights into Asteraceae palaeo-polyploidization history and plant inulin production.</title>
        <authorList>
            <person name="Fan W."/>
            <person name="Wang S."/>
            <person name="Wang H."/>
            <person name="Wang A."/>
            <person name="Jiang F."/>
            <person name="Liu H."/>
            <person name="Zhao H."/>
            <person name="Xu D."/>
            <person name="Zhang Y."/>
        </authorList>
    </citation>
    <scope>NUCLEOTIDE SEQUENCE [LARGE SCALE GENOMIC DNA]</scope>
    <source>
        <strain evidence="2">cv. Punajuju</strain>
    </source>
</reference>
<reference evidence="1 2" key="2">
    <citation type="journal article" date="2022" name="Mol. Ecol. Resour.">
        <title>The genomes of chicory, endive, great burdock and yacon provide insights into Asteraceae paleo-polyploidization history and plant inulin production.</title>
        <authorList>
            <person name="Fan W."/>
            <person name="Wang S."/>
            <person name="Wang H."/>
            <person name="Wang A."/>
            <person name="Jiang F."/>
            <person name="Liu H."/>
            <person name="Zhao H."/>
            <person name="Xu D."/>
            <person name="Zhang Y."/>
        </authorList>
    </citation>
    <scope>NUCLEOTIDE SEQUENCE [LARGE SCALE GENOMIC DNA]</scope>
    <source>
        <strain evidence="2">cv. Punajuju</strain>
        <tissue evidence="1">Leaves</tissue>
    </source>
</reference>
<dbReference type="Proteomes" id="UP001055811">
    <property type="component" value="Linkage Group LG03"/>
</dbReference>